<feature type="domain" description="Xylose isomerase-like TIM barrel" evidence="1">
    <location>
        <begin position="39"/>
        <end position="269"/>
    </location>
</feature>
<reference evidence="2" key="1">
    <citation type="submission" date="2020-05" db="EMBL/GenBank/DDBJ databases">
        <authorList>
            <person name="Chiriac C."/>
            <person name="Salcher M."/>
            <person name="Ghai R."/>
            <person name="Kavagutti S V."/>
        </authorList>
    </citation>
    <scope>NUCLEOTIDE SEQUENCE</scope>
</reference>
<gene>
    <name evidence="2" type="ORF">UFOPK3204_00123</name>
</gene>
<protein>
    <submittedName>
        <fullName evidence="2">Unannotated protein</fullName>
    </submittedName>
</protein>
<dbReference type="PANTHER" id="PTHR12110">
    <property type="entry name" value="HYDROXYPYRUVATE ISOMERASE"/>
    <property type="match status" value="1"/>
</dbReference>
<dbReference type="InterPro" id="IPR013022">
    <property type="entry name" value="Xyl_isomerase-like_TIM-brl"/>
</dbReference>
<name>A0A6J6ZF93_9ZZZZ</name>
<proteinExistence type="predicted"/>
<dbReference type="SUPFAM" id="SSF51658">
    <property type="entry name" value="Xylose isomerase-like"/>
    <property type="match status" value="1"/>
</dbReference>
<evidence type="ECO:0000259" key="1">
    <source>
        <dbReference type="Pfam" id="PF01261"/>
    </source>
</evidence>
<dbReference type="Pfam" id="PF01261">
    <property type="entry name" value="AP_endonuc_2"/>
    <property type="match status" value="1"/>
</dbReference>
<organism evidence="2">
    <name type="scientific">freshwater metagenome</name>
    <dbReference type="NCBI Taxonomy" id="449393"/>
    <lineage>
        <taxon>unclassified sequences</taxon>
        <taxon>metagenomes</taxon>
        <taxon>ecological metagenomes</taxon>
    </lineage>
</organism>
<dbReference type="InterPro" id="IPR050312">
    <property type="entry name" value="IolE/XylAMocC-like"/>
</dbReference>
<dbReference type="InterPro" id="IPR036237">
    <property type="entry name" value="Xyl_isomerase-like_sf"/>
</dbReference>
<dbReference type="EMBL" id="CAFABK010000003">
    <property type="protein sequence ID" value="CAB4820461.1"/>
    <property type="molecule type" value="Genomic_DNA"/>
</dbReference>
<dbReference type="AlphaFoldDB" id="A0A6J6ZF93"/>
<sequence>MARTFDLGCSFGIIQGRLSAQTDRGYQSFPWETWEAEFGLAADRGLEHIEWVLDSWRLDENPLLSDTSGVIGRAQETGVQVLSVCADYLMDRPLDVTDSGSWAVLSQLADAMRELGAQWLVVPCVDQSSLRTPSSLARFASAADQLGGELAGTGIRVSLESDLGPAEFAALLANLDPEIFGVNYDIGNSAYLGYAHDEEFDAYGDRISLVHIKDRLFEGGSVPLGHGNADIPGVIERLRAMKFNGPVTMQAFRDAPGIEILDDQLRWLMPILEGSA</sequence>
<evidence type="ECO:0000313" key="2">
    <source>
        <dbReference type="EMBL" id="CAB4820461.1"/>
    </source>
</evidence>
<accession>A0A6J6ZF93</accession>
<dbReference type="PANTHER" id="PTHR12110:SF53">
    <property type="entry name" value="BLR5974 PROTEIN"/>
    <property type="match status" value="1"/>
</dbReference>
<dbReference type="Gene3D" id="3.20.20.150">
    <property type="entry name" value="Divalent-metal-dependent TIM barrel enzymes"/>
    <property type="match status" value="1"/>
</dbReference>